<feature type="region of interest" description="Disordered" evidence="1">
    <location>
        <begin position="113"/>
        <end position="178"/>
    </location>
</feature>
<keyword evidence="3" id="KW-1185">Reference proteome</keyword>
<feature type="compositionally biased region" description="Low complexity" evidence="1">
    <location>
        <begin position="125"/>
        <end position="178"/>
    </location>
</feature>
<organism evidence="2 3">
    <name type="scientific">Seiridium cardinale</name>
    <dbReference type="NCBI Taxonomy" id="138064"/>
    <lineage>
        <taxon>Eukaryota</taxon>
        <taxon>Fungi</taxon>
        <taxon>Dikarya</taxon>
        <taxon>Ascomycota</taxon>
        <taxon>Pezizomycotina</taxon>
        <taxon>Sordariomycetes</taxon>
        <taxon>Xylariomycetidae</taxon>
        <taxon>Amphisphaeriales</taxon>
        <taxon>Sporocadaceae</taxon>
        <taxon>Seiridium</taxon>
    </lineage>
</organism>
<sequence>MSLEDIIKQGKEGARRKRNRKEAASAEIPDEDLQAEKRSRREVPLLPPSEVDRDEIHERSARESFERSNEDIKSFSGGRLGAVEVNVQPLSKRAMAVTRRKLDVIAKRDRAIEDSGTGSAGPSGAASTTTTPATTTTTTTTTTTAITTTTTTTTATTTTTTTTANATTTTTTTTTTTVTTTTTTTTAAAADKG</sequence>
<evidence type="ECO:0000256" key="1">
    <source>
        <dbReference type="SAM" id="MobiDB-lite"/>
    </source>
</evidence>
<accession>A0ABR2X6N6</accession>
<gene>
    <name evidence="2" type="ORF">SCAR479_13869</name>
</gene>
<feature type="compositionally biased region" description="Basic and acidic residues" evidence="1">
    <location>
        <begin position="34"/>
        <end position="43"/>
    </location>
</feature>
<feature type="compositionally biased region" description="Basic and acidic residues" evidence="1">
    <location>
        <begin position="1"/>
        <end position="13"/>
    </location>
</feature>
<feature type="region of interest" description="Disordered" evidence="1">
    <location>
        <begin position="1"/>
        <end position="72"/>
    </location>
</feature>
<name>A0ABR2X6N6_9PEZI</name>
<dbReference type="EMBL" id="JARVKM010000125">
    <property type="protein sequence ID" value="KAK9769444.1"/>
    <property type="molecule type" value="Genomic_DNA"/>
</dbReference>
<evidence type="ECO:0000313" key="3">
    <source>
        <dbReference type="Proteomes" id="UP001465668"/>
    </source>
</evidence>
<reference evidence="2 3" key="1">
    <citation type="submission" date="2024-02" db="EMBL/GenBank/DDBJ databases">
        <title>First draft genome assembly of two strains of Seiridium cardinale.</title>
        <authorList>
            <person name="Emiliani G."/>
            <person name="Scali E."/>
        </authorList>
    </citation>
    <scope>NUCLEOTIDE SEQUENCE [LARGE SCALE GENOMIC DNA]</scope>
    <source>
        <strain evidence="2 3">BM-138-000479</strain>
    </source>
</reference>
<feature type="compositionally biased region" description="Basic and acidic residues" evidence="1">
    <location>
        <begin position="50"/>
        <end position="72"/>
    </location>
</feature>
<evidence type="ECO:0000313" key="2">
    <source>
        <dbReference type="EMBL" id="KAK9769444.1"/>
    </source>
</evidence>
<comment type="caution">
    <text evidence="2">The sequence shown here is derived from an EMBL/GenBank/DDBJ whole genome shotgun (WGS) entry which is preliminary data.</text>
</comment>
<proteinExistence type="predicted"/>
<protein>
    <submittedName>
        <fullName evidence="2">Uncharacterized protein</fullName>
    </submittedName>
</protein>
<dbReference type="Proteomes" id="UP001465668">
    <property type="component" value="Unassembled WGS sequence"/>
</dbReference>